<dbReference type="HOGENOM" id="CLU_2625530_0_0_1"/>
<name>A0A0D9VCZ9_9ORYZ</name>
<dbReference type="AlphaFoldDB" id="A0A0D9VCZ9"/>
<organism evidence="1 2">
    <name type="scientific">Leersia perrieri</name>
    <dbReference type="NCBI Taxonomy" id="77586"/>
    <lineage>
        <taxon>Eukaryota</taxon>
        <taxon>Viridiplantae</taxon>
        <taxon>Streptophyta</taxon>
        <taxon>Embryophyta</taxon>
        <taxon>Tracheophyta</taxon>
        <taxon>Spermatophyta</taxon>
        <taxon>Magnoliopsida</taxon>
        <taxon>Liliopsida</taxon>
        <taxon>Poales</taxon>
        <taxon>Poaceae</taxon>
        <taxon>BOP clade</taxon>
        <taxon>Oryzoideae</taxon>
        <taxon>Oryzeae</taxon>
        <taxon>Oryzinae</taxon>
        <taxon>Leersia</taxon>
    </lineage>
</organism>
<dbReference type="Gramene" id="LPERR02G05400.5">
    <property type="protein sequence ID" value="LPERR02G05400.5"/>
    <property type="gene ID" value="LPERR02G05400"/>
</dbReference>
<keyword evidence="2" id="KW-1185">Reference proteome</keyword>
<reference evidence="1" key="3">
    <citation type="submission" date="2015-04" db="UniProtKB">
        <authorList>
            <consortium name="EnsemblPlants"/>
        </authorList>
    </citation>
    <scope>IDENTIFICATION</scope>
</reference>
<evidence type="ECO:0000313" key="2">
    <source>
        <dbReference type="Proteomes" id="UP000032180"/>
    </source>
</evidence>
<reference evidence="1 2" key="1">
    <citation type="submission" date="2012-08" db="EMBL/GenBank/DDBJ databases">
        <title>Oryza genome evolution.</title>
        <authorList>
            <person name="Wing R.A."/>
        </authorList>
    </citation>
    <scope>NUCLEOTIDE SEQUENCE</scope>
</reference>
<reference evidence="2" key="2">
    <citation type="submission" date="2013-12" db="EMBL/GenBank/DDBJ databases">
        <authorList>
            <person name="Yu Y."/>
            <person name="Lee S."/>
            <person name="de Baynast K."/>
            <person name="Wissotski M."/>
            <person name="Liu L."/>
            <person name="Talag J."/>
            <person name="Goicoechea J."/>
            <person name="Angelova A."/>
            <person name="Jetty R."/>
            <person name="Kudrna D."/>
            <person name="Golser W."/>
            <person name="Rivera L."/>
            <person name="Zhang J."/>
            <person name="Wing R."/>
        </authorList>
    </citation>
    <scope>NUCLEOTIDE SEQUENCE</scope>
</reference>
<dbReference type="EnsemblPlants" id="LPERR02G05400.5">
    <property type="protein sequence ID" value="LPERR02G05400.5"/>
    <property type="gene ID" value="LPERR02G05400"/>
</dbReference>
<dbReference type="Proteomes" id="UP000032180">
    <property type="component" value="Chromosome 2"/>
</dbReference>
<proteinExistence type="predicted"/>
<protein>
    <submittedName>
        <fullName evidence="1">Uncharacterized protein</fullName>
    </submittedName>
</protein>
<accession>A0A0D9VCZ9</accession>
<sequence>MVVGNGGGVHQPSALDWFGPVGGVPLGPRAHGGPLGRLPPTALWIVFDGRVIRSGATCGSGTELTPRRVEMGRINVVE</sequence>
<evidence type="ECO:0000313" key="1">
    <source>
        <dbReference type="EnsemblPlants" id="LPERR02G05400.5"/>
    </source>
</evidence>